<evidence type="ECO:0000256" key="6">
    <source>
        <dbReference type="HAMAP-Rule" id="MF_00074"/>
    </source>
</evidence>
<comment type="caution">
    <text evidence="6">Lacks conserved residue(s) required for the propagation of feature annotation.</text>
</comment>
<keyword evidence="9" id="KW-1185">Reference proteome</keyword>
<dbReference type="NCBIfam" id="TIGR00138">
    <property type="entry name" value="rsmG_gidB"/>
    <property type="match status" value="1"/>
</dbReference>
<dbReference type="CDD" id="cd02440">
    <property type="entry name" value="AdoMet_MTases"/>
    <property type="match status" value="1"/>
</dbReference>
<evidence type="ECO:0000256" key="3">
    <source>
        <dbReference type="ARBA" id="ARBA00022603"/>
    </source>
</evidence>
<evidence type="ECO:0000313" key="8">
    <source>
        <dbReference type="EMBL" id="MFC7435610.1"/>
    </source>
</evidence>
<feature type="binding site" evidence="6">
    <location>
        <position position="125"/>
    </location>
    <ligand>
        <name>S-adenosyl-L-methionine</name>
        <dbReference type="ChEBI" id="CHEBI:59789"/>
    </ligand>
</feature>
<accession>A0ABW2RC18</accession>
<evidence type="ECO:0000256" key="5">
    <source>
        <dbReference type="ARBA" id="ARBA00022691"/>
    </source>
</evidence>
<dbReference type="RefSeq" id="WP_382258569.1">
    <property type="nucleotide sequence ID" value="NZ_JBHTBX010000009.1"/>
</dbReference>
<dbReference type="EC" id="2.1.1.170" evidence="6"/>
<evidence type="ECO:0000256" key="2">
    <source>
        <dbReference type="ARBA" id="ARBA00022552"/>
    </source>
</evidence>
<feature type="binding site" evidence="6">
    <location>
        <position position="120"/>
    </location>
    <ligand>
        <name>S-adenosyl-L-methionine</name>
        <dbReference type="ChEBI" id="CHEBI:59789"/>
    </ligand>
</feature>
<name>A0ABW2RC18_9BURK</name>
<gene>
    <name evidence="6 8" type="primary">rsmG</name>
    <name evidence="8" type="ORF">ACFQNJ_13930</name>
</gene>
<dbReference type="SUPFAM" id="SSF53335">
    <property type="entry name" value="S-adenosyl-L-methionine-dependent methyltransferases"/>
    <property type="match status" value="1"/>
</dbReference>
<dbReference type="GO" id="GO:0008168">
    <property type="term" value="F:methyltransferase activity"/>
    <property type="evidence" value="ECO:0007669"/>
    <property type="project" value="UniProtKB-KW"/>
</dbReference>
<reference evidence="9" key="1">
    <citation type="journal article" date="2019" name="Int. J. Syst. Evol. Microbiol.">
        <title>The Global Catalogue of Microorganisms (GCM) 10K type strain sequencing project: providing services to taxonomists for standard genome sequencing and annotation.</title>
        <authorList>
            <consortium name="The Broad Institute Genomics Platform"/>
            <consortium name="The Broad Institute Genome Sequencing Center for Infectious Disease"/>
            <person name="Wu L."/>
            <person name="Ma J."/>
        </authorList>
    </citation>
    <scope>NUCLEOTIDE SEQUENCE [LARGE SCALE GENOMIC DNA]</scope>
    <source>
        <strain evidence="9">CCUG 54518</strain>
    </source>
</reference>
<feature type="region of interest" description="Disordered" evidence="7">
    <location>
        <begin position="77"/>
        <end position="115"/>
    </location>
</feature>
<evidence type="ECO:0000256" key="7">
    <source>
        <dbReference type="SAM" id="MobiDB-lite"/>
    </source>
</evidence>
<evidence type="ECO:0000256" key="4">
    <source>
        <dbReference type="ARBA" id="ARBA00022679"/>
    </source>
</evidence>
<dbReference type="PANTHER" id="PTHR31760">
    <property type="entry name" value="S-ADENOSYL-L-METHIONINE-DEPENDENT METHYLTRANSFERASES SUPERFAMILY PROTEIN"/>
    <property type="match status" value="1"/>
</dbReference>
<keyword evidence="4 6" id="KW-0808">Transferase</keyword>
<evidence type="ECO:0000256" key="1">
    <source>
        <dbReference type="ARBA" id="ARBA00022490"/>
    </source>
</evidence>
<feature type="compositionally biased region" description="Low complexity" evidence="7">
    <location>
        <begin position="98"/>
        <end position="109"/>
    </location>
</feature>
<proteinExistence type="inferred from homology"/>
<comment type="similarity">
    <text evidence="6">Belongs to the methyltransferase superfamily. RNA methyltransferase RsmG family.</text>
</comment>
<comment type="subcellular location">
    <subcellularLocation>
        <location evidence="6">Cytoplasm</location>
    </subcellularLocation>
</comment>
<keyword evidence="5 6" id="KW-0949">S-adenosyl-L-methionine</keyword>
<feature type="binding site" evidence="6">
    <location>
        <position position="188"/>
    </location>
    <ligand>
        <name>S-adenosyl-L-methionine</name>
        <dbReference type="ChEBI" id="CHEBI:59789"/>
    </ligand>
</feature>
<keyword evidence="1 6" id="KW-0963">Cytoplasm</keyword>
<comment type="catalytic activity">
    <reaction evidence="6">
        <text>guanosine(527) in 16S rRNA + S-adenosyl-L-methionine = N(7)-methylguanosine(527) in 16S rRNA + S-adenosyl-L-homocysteine</text>
        <dbReference type="Rhea" id="RHEA:42732"/>
        <dbReference type="Rhea" id="RHEA-COMP:10209"/>
        <dbReference type="Rhea" id="RHEA-COMP:10210"/>
        <dbReference type="ChEBI" id="CHEBI:57856"/>
        <dbReference type="ChEBI" id="CHEBI:59789"/>
        <dbReference type="ChEBI" id="CHEBI:74269"/>
        <dbReference type="ChEBI" id="CHEBI:74480"/>
        <dbReference type="EC" id="2.1.1.170"/>
    </reaction>
</comment>
<dbReference type="PIRSF" id="PIRSF003078">
    <property type="entry name" value="GidB"/>
    <property type="match status" value="1"/>
</dbReference>
<organism evidence="8 9">
    <name type="scientific">Hydrogenophaga bisanensis</name>
    <dbReference type="NCBI Taxonomy" id="439611"/>
    <lineage>
        <taxon>Bacteria</taxon>
        <taxon>Pseudomonadati</taxon>
        <taxon>Pseudomonadota</taxon>
        <taxon>Betaproteobacteria</taxon>
        <taxon>Burkholderiales</taxon>
        <taxon>Comamonadaceae</taxon>
        <taxon>Hydrogenophaga</taxon>
    </lineage>
</organism>
<dbReference type="GO" id="GO:0032259">
    <property type="term" value="P:methylation"/>
    <property type="evidence" value="ECO:0007669"/>
    <property type="project" value="UniProtKB-KW"/>
</dbReference>
<evidence type="ECO:0000313" key="9">
    <source>
        <dbReference type="Proteomes" id="UP001596495"/>
    </source>
</evidence>
<sequence>MSAVTLKPVLEAGLRELGLNLSDAQVDQLLAYQDLITKWNKVYNLTAVRDPQEMLTHHLLDSLAAIPALLRQIGRMPGFAAGPPQGETAPGPGEDRGPSPSRGSDPRSGGAWGPRLLDVGSGGGLPGVVIAITCPQMEVHCVDTVLKKATFIQQVAASLKLPNLRGIHARVESLKAEEGNGYDIVCSRAFASLVDFTTWSRAALNPAGVWMAMKGKHPEDELLALPSSVSVFHVEQLKVPGLAAERCIVWMRAVA</sequence>
<dbReference type="InterPro" id="IPR029063">
    <property type="entry name" value="SAM-dependent_MTases_sf"/>
</dbReference>
<dbReference type="Proteomes" id="UP001596495">
    <property type="component" value="Unassembled WGS sequence"/>
</dbReference>
<dbReference type="PANTHER" id="PTHR31760:SF0">
    <property type="entry name" value="S-ADENOSYL-L-METHIONINE-DEPENDENT METHYLTRANSFERASES SUPERFAMILY PROTEIN"/>
    <property type="match status" value="1"/>
</dbReference>
<dbReference type="EMBL" id="JBHTBX010000009">
    <property type="protein sequence ID" value="MFC7435610.1"/>
    <property type="molecule type" value="Genomic_DNA"/>
</dbReference>
<comment type="caution">
    <text evidence="8">The sequence shown here is derived from an EMBL/GenBank/DDBJ whole genome shotgun (WGS) entry which is preliminary data.</text>
</comment>
<dbReference type="Pfam" id="PF02527">
    <property type="entry name" value="GidB"/>
    <property type="match status" value="2"/>
</dbReference>
<feature type="binding site" evidence="6">
    <location>
        <begin position="171"/>
        <end position="172"/>
    </location>
    <ligand>
        <name>S-adenosyl-L-methionine</name>
        <dbReference type="ChEBI" id="CHEBI:59789"/>
    </ligand>
</feature>
<keyword evidence="3 6" id="KW-0489">Methyltransferase</keyword>
<comment type="function">
    <text evidence="6">Specifically methylates the N7 position of guanine in position 527 of 16S rRNA.</text>
</comment>
<dbReference type="HAMAP" id="MF_00074">
    <property type="entry name" value="16SrRNA_methyltr_G"/>
    <property type="match status" value="1"/>
</dbReference>
<dbReference type="Gene3D" id="3.40.50.150">
    <property type="entry name" value="Vaccinia Virus protein VP39"/>
    <property type="match status" value="1"/>
</dbReference>
<dbReference type="InterPro" id="IPR003682">
    <property type="entry name" value="rRNA_ssu_MeTfrase_G"/>
</dbReference>
<protein>
    <recommendedName>
        <fullName evidence="6">Ribosomal RNA small subunit methyltransferase G</fullName>
        <ecNumber evidence="6">2.1.1.170</ecNumber>
    </recommendedName>
    <alternativeName>
        <fullName evidence="6">16S rRNA 7-methylguanosine methyltransferase</fullName>
        <shortName evidence="6">16S rRNA m7G methyltransferase</shortName>
    </alternativeName>
</protein>
<keyword evidence="2 6" id="KW-0698">rRNA processing</keyword>